<dbReference type="Proteomes" id="UP001061302">
    <property type="component" value="Chromosome"/>
</dbReference>
<protein>
    <recommendedName>
        <fullName evidence="1">UPF0225 protein N8I74_12320</fullName>
    </recommendedName>
</protein>
<name>A0ABY6DIC3_9NEIS</name>
<dbReference type="InterPro" id="IPR032710">
    <property type="entry name" value="NTF2-like_dom_sf"/>
</dbReference>
<comment type="similarity">
    <text evidence="1">Belongs to the UPF0225 family.</text>
</comment>
<gene>
    <name evidence="3" type="ORF">N8I74_12320</name>
</gene>
<evidence type="ECO:0000259" key="2">
    <source>
        <dbReference type="Pfam" id="PF17775"/>
    </source>
</evidence>
<organism evidence="3 4">
    <name type="scientific">Chitiniphilus purpureus</name>
    <dbReference type="NCBI Taxonomy" id="2981137"/>
    <lineage>
        <taxon>Bacteria</taxon>
        <taxon>Pseudomonadati</taxon>
        <taxon>Pseudomonadota</taxon>
        <taxon>Betaproteobacteria</taxon>
        <taxon>Neisseriales</taxon>
        <taxon>Chitinibacteraceae</taxon>
        <taxon>Chitiniphilus</taxon>
    </lineage>
</organism>
<dbReference type="HAMAP" id="MF_00612">
    <property type="entry name" value="UPF0225"/>
    <property type="match status" value="1"/>
</dbReference>
<dbReference type="EMBL" id="CP106753">
    <property type="protein sequence ID" value="UXY14104.1"/>
    <property type="molecule type" value="Genomic_DNA"/>
</dbReference>
<dbReference type="InterPro" id="IPR048469">
    <property type="entry name" value="YchJ-like_M"/>
</dbReference>
<evidence type="ECO:0000313" key="3">
    <source>
        <dbReference type="EMBL" id="UXY14104.1"/>
    </source>
</evidence>
<evidence type="ECO:0000313" key="4">
    <source>
        <dbReference type="Proteomes" id="UP001061302"/>
    </source>
</evidence>
<dbReference type="InterPro" id="IPR023006">
    <property type="entry name" value="YchJ-like"/>
</dbReference>
<keyword evidence="4" id="KW-1185">Reference proteome</keyword>
<feature type="domain" description="YchJ-like middle NTF2-like" evidence="2">
    <location>
        <begin position="34"/>
        <end position="126"/>
    </location>
</feature>
<dbReference type="Gene3D" id="3.10.450.50">
    <property type="match status" value="1"/>
</dbReference>
<evidence type="ECO:0000256" key="1">
    <source>
        <dbReference type="HAMAP-Rule" id="MF_00612"/>
    </source>
</evidence>
<dbReference type="SUPFAM" id="SSF54427">
    <property type="entry name" value="NTF2-like"/>
    <property type="match status" value="1"/>
</dbReference>
<dbReference type="Pfam" id="PF17775">
    <property type="entry name" value="YchJ_M-like"/>
    <property type="match status" value="1"/>
</dbReference>
<accession>A0ABY6DIC3</accession>
<sequence>MSKSPRHATCPCDLAESYAACCGRYHQGALPPDALALMRSRYSAYVLGLEDYLLTTWHPRTRPERLGLADDAPVKWLELSVSRFEPGDEQAKVAFIARYKVGGRAFRLQETSRFLNSEGRWFYLDGDLSSA</sequence>
<reference evidence="3" key="1">
    <citation type="submission" date="2022-10" db="EMBL/GenBank/DDBJ databases">
        <title>Chitiniphilus purpureus sp. nov., a novel chitin-degrading bacterium isolated from crawfish pond sediment.</title>
        <authorList>
            <person name="Li K."/>
        </authorList>
    </citation>
    <scope>NUCLEOTIDE SEQUENCE</scope>
    <source>
        <strain evidence="3">CD1</strain>
    </source>
</reference>
<proteinExistence type="inferred from homology"/>